<dbReference type="RefSeq" id="WP_092319588.1">
    <property type="nucleotide sequence ID" value="NZ_FOKY01000015.1"/>
</dbReference>
<reference evidence="4" key="1">
    <citation type="submission" date="2016-10" db="EMBL/GenBank/DDBJ databases">
        <authorList>
            <person name="Varghese N."/>
            <person name="Submissions S."/>
        </authorList>
    </citation>
    <scope>NUCLEOTIDE SEQUENCE [LARGE SCALE GENOMIC DNA]</scope>
    <source>
        <strain evidence="4">ATCC 43811</strain>
    </source>
</reference>
<dbReference type="GO" id="GO:0003677">
    <property type="term" value="F:DNA binding"/>
    <property type="evidence" value="ECO:0007669"/>
    <property type="project" value="InterPro"/>
</dbReference>
<dbReference type="InterPro" id="IPR001584">
    <property type="entry name" value="Integrase_cat-core"/>
</dbReference>
<dbReference type="PANTHER" id="PTHR35004:SF6">
    <property type="entry name" value="TRANSPOSASE"/>
    <property type="match status" value="1"/>
</dbReference>
<keyword evidence="1" id="KW-0175">Coiled coil</keyword>
<evidence type="ECO:0000313" key="4">
    <source>
        <dbReference type="Proteomes" id="UP000240042"/>
    </source>
</evidence>
<dbReference type="PANTHER" id="PTHR35004">
    <property type="entry name" value="TRANSPOSASE RV3428C-RELATED"/>
    <property type="match status" value="1"/>
</dbReference>
<evidence type="ECO:0000313" key="3">
    <source>
        <dbReference type="EMBL" id="SFB88133.1"/>
    </source>
</evidence>
<accession>A0A1I1ETC4</accession>
<evidence type="ECO:0000256" key="1">
    <source>
        <dbReference type="SAM" id="Coils"/>
    </source>
</evidence>
<dbReference type="InterPro" id="IPR009004">
    <property type="entry name" value="Transposase_Mu_C"/>
</dbReference>
<dbReference type="InterPro" id="IPR015378">
    <property type="entry name" value="Transposase-like_Mu_C"/>
</dbReference>
<dbReference type="SUPFAM" id="SSF50610">
    <property type="entry name" value="mu transposase, C-terminal domain"/>
    <property type="match status" value="1"/>
</dbReference>
<feature type="coiled-coil region" evidence="1">
    <location>
        <begin position="555"/>
        <end position="582"/>
    </location>
</feature>
<evidence type="ECO:0000259" key="2">
    <source>
        <dbReference type="PROSITE" id="PS50994"/>
    </source>
</evidence>
<sequence>MREKYVTSKQIAEKLGISLRQAQRMALEGGWEYKETKKSGAREKRFMVSLLPLPIRVKVDPPSRSMDLILREPKSLLELEPFNRKIADARFTVLELFKQHRENFRTQKETLEYFIQHWSEIASPELLAVIPKMCPRTLFYWKKKYAKGGLTALSTGHGVHRKGATKLPKSYQNLVLKAYMDQNQRSVRSIYSHIIHKAALEMVGSHENGLSETKNKLKKELTLRIVTYFIKQQTSAGLLLKARGNKGEREKVRPYLTRSRESLSSNEVWVSDGHDANTFIMDEYGNITRPVVVVWMDERSRMVMGYAVDITENTDLVITSLCNAVEKYGIPQTLYMDNGKAYMNKRTSEKFQSENRIKVYAMLGCSVMNARPHNAREKSVERFWGTLDNGFSKFLPGYAGKDILSKPEETQRAVKMRHILTLEEYRKALDAFIFKYNTDSHSGIGNKTPYEVWKQNIQEIRHANPEMLAQLRLEFITELRTVMAGGRVRVRNREYVAPSLLYYVGERVEVALDPENLSISYIFLEGKLLTKAEELVAADFNDIHSIQTKEAYKQLSRMQKDKKKLHKKIKEIQSQASALLLEERTKVLEENNHKGKRKNQEEGGEFVIDLFNC</sequence>
<feature type="domain" description="Integrase catalytic" evidence="2">
    <location>
        <begin position="250"/>
        <end position="457"/>
    </location>
</feature>
<dbReference type="OrthoDB" id="367315at2"/>
<dbReference type="AlphaFoldDB" id="A0A1I1ETC4"/>
<keyword evidence="4" id="KW-1185">Reference proteome</keyword>
<dbReference type="EMBL" id="FOKY01000015">
    <property type="protein sequence ID" value="SFB88133.1"/>
    <property type="molecule type" value="Genomic_DNA"/>
</dbReference>
<dbReference type="Pfam" id="PF02914">
    <property type="entry name" value="DDE_2"/>
    <property type="match status" value="1"/>
</dbReference>
<proteinExistence type="predicted"/>
<dbReference type="Proteomes" id="UP000240042">
    <property type="component" value="Unassembled WGS sequence"/>
</dbReference>
<dbReference type="GO" id="GO:0006313">
    <property type="term" value="P:DNA transposition"/>
    <property type="evidence" value="ECO:0007669"/>
    <property type="project" value="InterPro"/>
</dbReference>
<dbReference type="InterPro" id="IPR036397">
    <property type="entry name" value="RNaseH_sf"/>
</dbReference>
<gene>
    <name evidence="3" type="ORF">SAMN02745150_01167</name>
</gene>
<dbReference type="GO" id="GO:0004803">
    <property type="term" value="F:transposase activity"/>
    <property type="evidence" value="ECO:0007669"/>
    <property type="project" value="InterPro"/>
</dbReference>
<dbReference type="GO" id="GO:0015074">
    <property type="term" value="P:DNA integration"/>
    <property type="evidence" value="ECO:0007669"/>
    <property type="project" value="InterPro"/>
</dbReference>
<protein>
    <submittedName>
        <fullName evidence="3">Mu transposase, C-terminal</fullName>
    </submittedName>
</protein>
<dbReference type="Pfam" id="PF09299">
    <property type="entry name" value="Mu-transpos_C"/>
    <property type="match status" value="1"/>
</dbReference>
<dbReference type="SUPFAM" id="SSF53098">
    <property type="entry name" value="Ribonuclease H-like"/>
    <property type="match status" value="1"/>
</dbReference>
<dbReference type="PROSITE" id="PS50994">
    <property type="entry name" value="INTEGRASE"/>
    <property type="match status" value="1"/>
</dbReference>
<organism evidence="3 4">
    <name type="scientific">Brevinema andersonii</name>
    <dbReference type="NCBI Taxonomy" id="34097"/>
    <lineage>
        <taxon>Bacteria</taxon>
        <taxon>Pseudomonadati</taxon>
        <taxon>Spirochaetota</taxon>
        <taxon>Spirochaetia</taxon>
        <taxon>Brevinematales</taxon>
        <taxon>Brevinemataceae</taxon>
        <taxon>Brevinema</taxon>
    </lineage>
</organism>
<dbReference type="STRING" id="34097.SAMN02745150_01167"/>
<dbReference type="InterPro" id="IPR012337">
    <property type="entry name" value="RNaseH-like_sf"/>
</dbReference>
<name>A0A1I1ETC4_BREAD</name>
<dbReference type="InterPro" id="IPR004189">
    <property type="entry name" value="Phage_Mu_transposase"/>
</dbReference>
<dbReference type="Gene3D" id="3.30.420.10">
    <property type="entry name" value="Ribonuclease H-like superfamily/Ribonuclease H"/>
    <property type="match status" value="1"/>
</dbReference>